<dbReference type="SUPFAM" id="SSF55874">
    <property type="entry name" value="ATPase domain of HSP90 chaperone/DNA topoisomerase II/histidine kinase"/>
    <property type="match status" value="1"/>
</dbReference>
<keyword evidence="4" id="KW-0808">Transferase</keyword>
<dbReference type="SUPFAM" id="SSF52172">
    <property type="entry name" value="CheY-like"/>
    <property type="match status" value="1"/>
</dbReference>
<dbReference type="InterPro" id="IPR036097">
    <property type="entry name" value="HisK_dim/P_sf"/>
</dbReference>
<dbReference type="InterPro" id="IPR005467">
    <property type="entry name" value="His_kinase_dom"/>
</dbReference>
<dbReference type="Gene3D" id="1.10.287.130">
    <property type="match status" value="1"/>
</dbReference>
<evidence type="ECO:0000256" key="6">
    <source>
        <dbReference type="PROSITE-ProRule" id="PRU00169"/>
    </source>
</evidence>
<dbReference type="EMBL" id="KZ678135">
    <property type="protein sequence ID" value="PSN67051.1"/>
    <property type="molecule type" value="Genomic_DNA"/>
</dbReference>
<dbReference type="InterPro" id="IPR013656">
    <property type="entry name" value="PAS_4"/>
</dbReference>
<dbReference type="CDD" id="cd00130">
    <property type="entry name" value="PAS"/>
    <property type="match status" value="1"/>
</dbReference>
<dbReference type="InterPro" id="IPR003661">
    <property type="entry name" value="HisK_dim/P_dom"/>
</dbReference>
<feature type="domain" description="PAS" evidence="10">
    <location>
        <begin position="369"/>
        <end position="440"/>
    </location>
</feature>
<evidence type="ECO:0000256" key="3">
    <source>
        <dbReference type="ARBA" id="ARBA00022553"/>
    </source>
</evidence>
<feature type="modified residue" description="4-aspartylphosphate" evidence="6">
    <location>
        <position position="866"/>
    </location>
</feature>
<dbReference type="Gene3D" id="3.30.450.20">
    <property type="entry name" value="PAS domain"/>
    <property type="match status" value="2"/>
</dbReference>
<dbReference type="EC" id="2.7.13.3" evidence="2"/>
<dbReference type="Pfam" id="PF00072">
    <property type="entry name" value="Response_reg"/>
    <property type="match status" value="1"/>
</dbReference>
<dbReference type="InterPro" id="IPR035965">
    <property type="entry name" value="PAS-like_dom_sf"/>
</dbReference>
<dbReference type="Proteomes" id="UP000240883">
    <property type="component" value="Unassembled WGS sequence"/>
</dbReference>
<dbReference type="SMART" id="SM00387">
    <property type="entry name" value="HATPase_c"/>
    <property type="match status" value="1"/>
</dbReference>
<dbReference type="SMART" id="SM00448">
    <property type="entry name" value="REC"/>
    <property type="match status" value="1"/>
</dbReference>
<dbReference type="AlphaFoldDB" id="A0A2T2NNP3"/>
<gene>
    <name evidence="11" type="ORF">BS50DRAFT_381203</name>
</gene>
<feature type="domain" description="Response regulatory" evidence="9">
    <location>
        <begin position="817"/>
        <end position="949"/>
    </location>
</feature>
<proteinExistence type="predicted"/>
<dbReference type="PROSITE" id="PS50112">
    <property type="entry name" value="PAS"/>
    <property type="match status" value="1"/>
</dbReference>
<dbReference type="InterPro" id="IPR004358">
    <property type="entry name" value="Sig_transdc_His_kin-like_C"/>
</dbReference>
<dbReference type="GO" id="GO:0000155">
    <property type="term" value="F:phosphorelay sensor kinase activity"/>
    <property type="evidence" value="ECO:0007669"/>
    <property type="project" value="InterPro"/>
</dbReference>
<dbReference type="Pfam" id="PF00512">
    <property type="entry name" value="HisKA"/>
    <property type="match status" value="1"/>
</dbReference>
<dbReference type="PRINTS" id="PR00344">
    <property type="entry name" value="BCTRLSENSOR"/>
</dbReference>
<dbReference type="SMART" id="SM00388">
    <property type="entry name" value="HisKA"/>
    <property type="match status" value="1"/>
</dbReference>
<dbReference type="InterPro" id="IPR036890">
    <property type="entry name" value="HATPase_C_sf"/>
</dbReference>
<evidence type="ECO:0000259" key="8">
    <source>
        <dbReference type="PROSITE" id="PS50109"/>
    </source>
</evidence>
<dbReference type="SUPFAM" id="SSF47384">
    <property type="entry name" value="Homodimeric domain of signal transducing histidine kinase"/>
    <property type="match status" value="1"/>
</dbReference>
<feature type="domain" description="Histidine kinase" evidence="8">
    <location>
        <begin position="518"/>
        <end position="791"/>
    </location>
</feature>
<evidence type="ECO:0000313" key="12">
    <source>
        <dbReference type="Proteomes" id="UP000240883"/>
    </source>
</evidence>
<feature type="region of interest" description="Disordered" evidence="7">
    <location>
        <begin position="954"/>
        <end position="973"/>
    </location>
</feature>
<organism evidence="11 12">
    <name type="scientific">Corynespora cassiicola Philippines</name>
    <dbReference type="NCBI Taxonomy" id="1448308"/>
    <lineage>
        <taxon>Eukaryota</taxon>
        <taxon>Fungi</taxon>
        <taxon>Dikarya</taxon>
        <taxon>Ascomycota</taxon>
        <taxon>Pezizomycotina</taxon>
        <taxon>Dothideomycetes</taxon>
        <taxon>Pleosporomycetidae</taxon>
        <taxon>Pleosporales</taxon>
        <taxon>Corynesporascaceae</taxon>
        <taxon>Corynespora</taxon>
    </lineage>
</organism>
<dbReference type="STRING" id="1448308.A0A2T2NNP3"/>
<dbReference type="InterPro" id="IPR003594">
    <property type="entry name" value="HATPase_dom"/>
</dbReference>
<evidence type="ECO:0000313" key="11">
    <source>
        <dbReference type="EMBL" id="PSN67051.1"/>
    </source>
</evidence>
<dbReference type="PROSITE" id="PS50109">
    <property type="entry name" value="HIS_KIN"/>
    <property type="match status" value="1"/>
</dbReference>
<dbReference type="PANTHER" id="PTHR43047">
    <property type="entry name" value="TWO-COMPONENT HISTIDINE PROTEIN KINASE"/>
    <property type="match status" value="1"/>
</dbReference>
<evidence type="ECO:0000256" key="4">
    <source>
        <dbReference type="ARBA" id="ARBA00022679"/>
    </source>
</evidence>
<dbReference type="Pfam" id="PF02518">
    <property type="entry name" value="HATPase_c"/>
    <property type="match status" value="1"/>
</dbReference>
<dbReference type="OrthoDB" id="60033at2759"/>
<dbReference type="PROSITE" id="PS50110">
    <property type="entry name" value="RESPONSE_REGULATORY"/>
    <property type="match status" value="1"/>
</dbReference>
<evidence type="ECO:0000259" key="9">
    <source>
        <dbReference type="PROSITE" id="PS50110"/>
    </source>
</evidence>
<sequence length="973" mass="108748">MHHQLTPPPEAEDDISMAAMPGLTHEADYDWTHELPQTDHVRFFRETDWACSKLGPTKYWSPTLRLFTRMLFADSRAACLWWGPDLVAIYNEAYRPLAAQAHPKLMGATFIEGYPDIWEDIQPFFDQARATGMGVDYSSTVPLLVERKGWREEAFFTGNFVPIGNGPATQPEGFYNSLFEVTNQRLADRRTMMLNRVASMPDFTTDAVCQHLLDTLATNGADIPFSILYELDESSDTAKLRLRGHIGLPKGHNLIVDDQDMDSCEGLVLDCKRAGLEESIIDYDERFASISWQGWGSPSKKIAILPITSGSRVFGYLIVGTNPCRPHDEICLQFLKDLKRMVSSIFVSASNAEEAKKRQLQLENDLAFSDMKLRHLIEHASVGMVHISLDGHIVWANDRYYALSGRPAHEQAGERAFFDVYLEEDRPKAQEIWDHLIEGANHATAELRLKRLYNSPIGDAEPAQLQILAFPYREKGKVMSVMACTTDISRLKWAQSFQARLAAEAREAKRQQEAFIDVVSHEMRNPLSAIVHCADGISNALNECRTNQTEIPEPFLSTINDNVAAANIIMQCANHQKRIIDDVLTLSKLDSMLLSITPSAVRPLKLINSIVGIFDAELKSNQIAYSVNADHSLSDLNIDYLYLDPSRVTQIFINLLTNAIKFVKPSKNPEISIRFGASLRNPKFFFPDDIFWATKSKHDGDVTGNPEWGNGEEVYLTFTVADNGIGLRNKEIHKIFERFRQANMKTHVKYGGSGLGLFISKELTEKQGGEIGVSSCLGEGSTFGFYLKTRRVERRPQTLGELFQECGGIGPAPQQLHVLLVEDNIINQQVLGKQLKKAGCIVDVANHGLEALDMLEKKTFDVVLMDLEMPVLNGLAAMQEIRKRETEGEGLLGQAMDIGARSGQRLPIITITANVRQEQIDTAIAAGADRVMQKPFKAADLVYMIKGLVPHVTTPSTEPPTPGLNERINGMFP</sequence>
<dbReference type="InterPro" id="IPR000014">
    <property type="entry name" value="PAS"/>
</dbReference>
<comment type="catalytic activity">
    <reaction evidence="1">
        <text>ATP + protein L-histidine = ADP + protein N-phospho-L-histidine.</text>
        <dbReference type="EC" id="2.7.13.3"/>
    </reaction>
</comment>
<dbReference type="Pfam" id="PF08448">
    <property type="entry name" value="PAS_4"/>
    <property type="match status" value="1"/>
</dbReference>
<evidence type="ECO:0000256" key="1">
    <source>
        <dbReference type="ARBA" id="ARBA00000085"/>
    </source>
</evidence>
<dbReference type="CDD" id="cd17546">
    <property type="entry name" value="REC_hyHK_CKI1_RcsC-like"/>
    <property type="match status" value="1"/>
</dbReference>
<keyword evidence="12" id="KW-1185">Reference proteome</keyword>
<dbReference type="SMART" id="SM00091">
    <property type="entry name" value="PAS"/>
    <property type="match status" value="1"/>
</dbReference>
<keyword evidence="5" id="KW-0418">Kinase</keyword>
<evidence type="ECO:0000256" key="2">
    <source>
        <dbReference type="ARBA" id="ARBA00012438"/>
    </source>
</evidence>
<accession>A0A2T2NNP3</accession>
<reference evidence="11 12" key="1">
    <citation type="journal article" date="2018" name="Front. Microbiol.">
        <title>Genome-Wide Analysis of Corynespora cassiicola Leaf Fall Disease Putative Effectors.</title>
        <authorList>
            <person name="Lopez D."/>
            <person name="Ribeiro S."/>
            <person name="Label P."/>
            <person name="Fumanal B."/>
            <person name="Venisse J.S."/>
            <person name="Kohler A."/>
            <person name="de Oliveira R.R."/>
            <person name="Labutti K."/>
            <person name="Lipzen A."/>
            <person name="Lail K."/>
            <person name="Bauer D."/>
            <person name="Ohm R.A."/>
            <person name="Barry K.W."/>
            <person name="Spatafora J."/>
            <person name="Grigoriev I.V."/>
            <person name="Martin F.M."/>
            <person name="Pujade-Renaud V."/>
        </authorList>
    </citation>
    <scope>NUCLEOTIDE SEQUENCE [LARGE SCALE GENOMIC DNA]</scope>
    <source>
        <strain evidence="11 12">Philippines</strain>
    </source>
</reference>
<dbReference type="InterPro" id="IPR011006">
    <property type="entry name" value="CheY-like_superfamily"/>
</dbReference>
<dbReference type="NCBIfam" id="TIGR00229">
    <property type="entry name" value="sensory_box"/>
    <property type="match status" value="1"/>
</dbReference>
<evidence type="ECO:0000256" key="7">
    <source>
        <dbReference type="SAM" id="MobiDB-lite"/>
    </source>
</evidence>
<protein>
    <recommendedName>
        <fullName evidence="2">histidine kinase</fullName>
        <ecNumber evidence="2">2.7.13.3</ecNumber>
    </recommendedName>
</protein>
<dbReference type="Gene3D" id="3.30.565.10">
    <property type="entry name" value="Histidine kinase-like ATPase, C-terminal domain"/>
    <property type="match status" value="1"/>
</dbReference>
<dbReference type="InterPro" id="IPR001789">
    <property type="entry name" value="Sig_transdc_resp-reg_receiver"/>
</dbReference>
<dbReference type="Gene3D" id="3.40.50.2300">
    <property type="match status" value="1"/>
</dbReference>
<evidence type="ECO:0000256" key="5">
    <source>
        <dbReference type="ARBA" id="ARBA00022777"/>
    </source>
</evidence>
<keyword evidence="3 6" id="KW-0597">Phosphoprotein</keyword>
<dbReference type="SUPFAM" id="SSF55785">
    <property type="entry name" value="PYP-like sensor domain (PAS domain)"/>
    <property type="match status" value="1"/>
</dbReference>
<name>A0A2T2NNP3_CORCC</name>
<evidence type="ECO:0000259" key="10">
    <source>
        <dbReference type="PROSITE" id="PS50112"/>
    </source>
</evidence>
<dbReference type="CDD" id="cd00082">
    <property type="entry name" value="HisKA"/>
    <property type="match status" value="1"/>
</dbReference>